<accession>A0ACC1SD87</accession>
<gene>
    <name evidence="1" type="ORF">NM208_g6398</name>
</gene>
<comment type="caution">
    <text evidence="1">The sequence shown here is derived from an EMBL/GenBank/DDBJ whole genome shotgun (WGS) entry which is preliminary data.</text>
</comment>
<reference evidence="1" key="1">
    <citation type="submission" date="2022-08" db="EMBL/GenBank/DDBJ databases">
        <title>Genome Sequence of Fusarium decemcellulare.</title>
        <authorList>
            <person name="Buettner E."/>
        </authorList>
    </citation>
    <scope>NUCLEOTIDE SEQUENCE</scope>
    <source>
        <strain evidence="1">Babe19</strain>
    </source>
</reference>
<dbReference type="EMBL" id="JANRMS010000592">
    <property type="protein sequence ID" value="KAJ3537233.1"/>
    <property type="molecule type" value="Genomic_DNA"/>
</dbReference>
<protein>
    <submittedName>
        <fullName evidence="1">Uncharacterized protein</fullName>
    </submittedName>
</protein>
<evidence type="ECO:0000313" key="1">
    <source>
        <dbReference type="EMBL" id="KAJ3537233.1"/>
    </source>
</evidence>
<evidence type="ECO:0000313" key="2">
    <source>
        <dbReference type="Proteomes" id="UP001148629"/>
    </source>
</evidence>
<name>A0ACC1SD87_9HYPO</name>
<keyword evidence="2" id="KW-1185">Reference proteome</keyword>
<sequence length="313" mass="34739">MPNGACDPNYKDADFAYYRYVPSLAANTIFVVLFALTTGLHVVQIWRTRTWYLCALAVGGCAEVIGYIGRIIGASQDTGCWTLGPYIMQTLLILIAPALMAASIYMILGRIILLTEGEHIALIRRRWLTKIFVTGDVISLFMQAAGGGLMASDGSQDLGEKIVVIGLFVQLTFFGFFIIVAALYHHRLRKNPTTSASHPMVRWQAYLITLYVTGVLIWVRSLFRVIEFLQGNDGQLMRSEAYVFVFDGLLMFIVLGWMNWFHPGEIGLLLRGSEPITNGFQLLKVGGRDKKDAMGMGETVSSANSMITGDQRC</sequence>
<organism evidence="1 2">
    <name type="scientific">Fusarium decemcellulare</name>
    <dbReference type="NCBI Taxonomy" id="57161"/>
    <lineage>
        <taxon>Eukaryota</taxon>
        <taxon>Fungi</taxon>
        <taxon>Dikarya</taxon>
        <taxon>Ascomycota</taxon>
        <taxon>Pezizomycotina</taxon>
        <taxon>Sordariomycetes</taxon>
        <taxon>Hypocreomycetidae</taxon>
        <taxon>Hypocreales</taxon>
        <taxon>Nectriaceae</taxon>
        <taxon>Fusarium</taxon>
        <taxon>Fusarium decemcellulare species complex</taxon>
    </lineage>
</organism>
<dbReference type="Proteomes" id="UP001148629">
    <property type="component" value="Unassembled WGS sequence"/>
</dbReference>
<proteinExistence type="predicted"/>